<dbReference type="Proteomes" id="UP000177803">
    <property type="component" value="Unassembled WGS sequence"/>
</dbReference>
<evidence type="ECO:0000256" key="8">
    <source>
        <dbReference type="ARBA" id="ARBA00022840"/>
    </source>
</evidence>
<dbReference type="InterPro" id="IPR001697">
    <property type="entry name" value="Pyr_Knase"/>
</dbReference>
<evidence type="ECO:0000256" key="5">
    <source>
        <dbReference type="ARBA" id="ARBA00022723"/>
    </source>
</evidence>
<dbReference type="Gene3D" id="3.20.20.60">
    <property type="entry name" value="Phosphoenolpyruvate-binding domains"/>
    <property type="match status" value="1"/>
</dbReference>
<evidence type="ECO:0000259" key="13">
    <source>
        <dbReference type="Pfam" id="PF00224"/>
    </source>
</evidence>
<dbReference type="GO" id="GO:0004743">
    <property type="term" value="F:pyruvate kinase activity"/>
    <property type="evidence" value="ECO:0007669"/>
    <property type="project" value="UniProtKB-EC"/>
</dbReference>
<dbReference type="UniPathway" id="UPA00109">
    <property type="reaction ID" value="UER00188"/>
</dbReference>
<keyword evidence="7 12" id="KW-0418">Kinase</keyword>
<keyword evidence="10 12" id="KW-0324">Glycolysis</keyword>
<dbReference type="InterPro" id="IPR040442">
    <property type="entry name" value="Pyrv_kinase-like_dom_sf"/>
</dbReference>
<dbReference type="PRINTS" id="PR01050">
    <property type="entry name" value="PYRUVTKNASE"/>
</dbReference>
<dbReference type="InterPro" id="IPR015793">
    <property type="entry name" value="Pyrv_Knase_brl"/>
</dbReference>
<comment type="pathway">
    <text evidence="1 12">Carbohydrate degradation; glycolysis; pyruvate from D-glyceraldehyde 3-phosphate: step 5/5.</text>
</comment>
<evidence type="ECO:0000313" key="15">
    <source>
        <dbReference type="Proteomes" id="UP000177803"/>
    </source>
</evidence>
<evidence type="ECO:0000256" key="11">
    <source>
        <dbReference type="ARBA" id="ARBA00023317"/>
    </source>
</evidence>
<gene>
    <name evidence="14" type="ORF">A2261_00360</name>
</gene>
<evidence type="ECO:0000256" key="6">
    <source>
        <dbReference type="ARBA" id="ARBA00022741"/>
    </source>
</evidence>
<evidence type="ECO:0000256" key="12">
    <source>
        <dbReference type="RuleBase" id="RU000504"/>
    </source>
</evidence>
<dbReference type="GO" id="GO:0005524">
    <property type="term" value="F:ATP binding"/>
    <property type="evidence" value="ECO:0007669"/>
    <property type="project" value="UniProtKB-KW"/>
</dbReference>
<keyword evidence="6" id="KW-0547">Nucleotide-binding</keyword>
<evidence type="ECO:0000256" key="1">
    <source>
        <dbReference type="ARBA" id="ARBA00004997"/>
    </source>
</evidence>
<evidence type="ECO:0000256" key="7">
    <source>
        <dbReference type="ARBA" id="ARBA00022777"/>
    </source>
</evidence>
<keyword evidence="8" id="KW-0067">ATP-binding</keyword>
<dbReference type="Pfam" id="PF00224">
    <property type="entry name" value="PK"/>
    <property type="match status" value="1"/>
</dbReference>
<dbReference type="Gene3D" id="2.40.33.10">
    <property type="entry name" value="PK beta-barrel domain-like"/>
    <property type="match status" value="1"/>
</dbReference>
<organism evidence="14 15">
    <name type="scientific">Candidatus Magasanikbacteria bacterium RIFOXYA2_FULL_44_8</name>
    <dbReference type="NCBI Taxonomy" id="1798696"/>
    <lineage>
        <taxon>Bacteria</taxon>
        <taxon>Candidatus Magasanikiibacteriota</taxon>
    </lineage>
</organism>
<accession>A0A1F6NLI6</accession>
<dbReference type="GO" id="GO:0030955">
    <property type="term" value="F:potassium ion binding"/>
    <property type="evidence" value="ECO:0007669"/>
    <property type="project" value="InterPro"/>
</dbReference>
<dbReference type="InterPro" id="IPR011037">
    <property type="entry name" value="Pyrv_Knase-like_insert_dom_sf"/>
</dbReference>
<dbReference type="SUPFAM" id="SSF51621">
    <property type="entry name" value="Phosphoenolpyruvate/pyruvate domain"/>
    <property type="match status" value="1"/>
</dbReference>
<comment type="caution">
    <text evidence="14">The sequence shown here is derived from an EMBL/GenBank/DDBJ whole genome shotgun (WGS) entry which is preliminary data.</text>
</comment>
<protein>
    <recommendedName>
        <fullName evidence="3 12">Pyruvate kinase</fullName>
        <ecNumber evidence="3 12">2.7.1.40</ecNumber>
    </recommendedName>
</protein>
<dbReference type="InterPro" id="IPR015806">
    <property type="entry name" value="Pyrv_Knase_insert_dom_sf"/>
</dbReference>
<comment type="catalytic activity">
    <reaction evidence="12">
        <text>pyruvate + ATP = phosphoenolpyruvate + ADP + H(+)</text>
        <dbReference type="Rhea" id="RHEA:18157"/>
        <dbReference type="ChEBI" id="CHEBI:15361"/>
        <dbReference type="ChEBI" id="CHEBI:15378"/>
        <dbReference type="ChEBI" id="CHEBI:30616"/>
        <dbReference type="ChEBI" id="CHEBI:58702"/>
        <dbReference type="ChEBI" id="CHEBI:456216"/>
        <dbReference type="EC" id="2.7.1.40"/>
    </reaction>
</comment>
<dbReference type="GO" id="GO:0016301">
    <property type="term" value="F:kinase activity"/>
    <property type="evidence" value="ECO:0007669"/>
    <property type="project" value="UniProtKB-KW"/>
</dbReference>
<dbReference type="PANTHER" id="PTHR11817">
    <property type="entry name" value="PYRUVATE KINASE"/>
    <property type="match status" value="1"/>
</dbReference>
<evidence type="ECO:0000256" key="10">
    <source>
        <dbReference type="ARBA" id="ARBA00023152"/>
    </source>
</evidence>
<reference evidence="14 15" key="1">
    <citation type="journal article" date="2016" name="Nat. Commun.">
        <title>Thousands of microbial genomes shed light on interconnected biogeochemical processes in an aquifer system.</title>
        <authorList>
            <person name="Anantharaman K."/>
            <person name="Brown C.T."/>
            <person name="Hug L.A."/>
            <person name="Sharon I."/>
            <person name="Castelle C.J."/>
            <person name="Probst A.J."/>
            <person name="Thomas B.C."/>
            <person name="Singh A."/>
            <person name="Wilkins M.J."/>
            <person name="Karaoz U."/>
            <person name="Brodie E.L."/>
            <person name="Williams K.H."/>
            <person name="Hubbard S.S."/>
            <person name="Banfield J.F."/>
        </authorList>
    </citation>
    <scope>NUCLEOTIDE SEQUENCE [LARGE SCALE GENOMIC DNA]</scope>
</reference>
<keyword evidence="4 12" id="KW-0808">Transferase</keyword>
<keyword evidence="5" id="KW-0479">Metal-binding</keyword>
<dbReference type="EC" id="2.7.1.40" evidence="3 12"/>
<sequence>MLLIASVGVNANEQKIRKIILAGANVIRINFSRRNIVENMECVKMTRDVIADLNSQTKLLIDMPINKIRLGDFEPKNFAVREGEELIFQSASYSPDCNQFIPVQIPKLGEVVWVDQTITVGDGEVALQVTEIINAETVKMRSLNNGVLQYLKTFNLKSNTNQSSIITNYADILSHAKEFNPEYIAISYIDKDTNAQIKNIIDKPSTNAYPKIIVKIENEEGINHIEEIATDSFYDFILIDRGEMGVNLPFEQVGIQQKFIMTRARQYKKAVIVSTQILESTINNYTPMRSDILDLTNIIIDGAKGIMFCRETGIATRPAYTISVAKKIIAEAEKYKLEQAPPSQQKPVYYDFDKYSEQ</sequence>
<dbReference type="EMBL" id="MFQR01000003">
    <property type="protein sequence ID" value="OGH84729.1"/>
    <property type="molecule type" value="Genomic_DNA"/>
</dbReference>
<dbReference type="SUPFAM" id="SSF50800">
    <property type="entry name" value="PK beta-barrel domain-like"/>
    <property type="match status" value="1"/>
</dbReference>
<evidence type="ECO:0000256" key="4">
    <source>
        <dbReference type="ARBA" id="ARBA00022679"/>
    </source>
</evidence>
<evidence type="ECO:0000256" key="2">
    <source>
        <dbReference type="ARBA" id="ARBA00008663"/>
    </source>
</evidence>
<dbReference type="InterPro" id="IPR015813">
    <property type="entry name" value="Pyrv/PenolPyrv_kinase-like_dom"/>
</dbReference>
<dbReference type="AlphaFoldDB" id="A0A1F6NLI6"/>
<feature type="domain" description="Pyruvate kinase barrel" evidence="13">
    <location>
        <begin position="4"/>
        <end position="319"/>
    </location>
</feature>
<proteinExistence type="inferred from homology"/>
<evidence type="ECO:0000256" key="3">
    <source>
        <dbReference type="ARBA" id="ARBA00012142"/>
    </source>
</evidence>
<comment type="similarity">
    <text evidence="2 12">Belongs to the pyruvate kinase family.</text>
</comment>
<evidence type="ECO:0000256" key="9">
    <source>
        <dbReference type="ARBA" id="ARBA00022842"/>
    </source>
</evidence>
<name>A0A1F6NLI6_9BACT</name>
<keyword evidence="9 12" id="KW-0460">Magnesium</keyword>
<keyword evidence="11" id="KW-0670">Pyruvate</keyword>
<dbReference type="GO" id="GO:0000287">
    <property type="term" value="F:magnesium ion binding"/>
    <property type="evidence" value="ECO:0007669"/>
    <property type="project" value="InterPro"/>
</dbReference>
<evidence type="ECO:0000313" key="14">
    <source>
        <dbReference type="EMBL" id="OGH84729.1"/>
    </source>
</evidence>